<feature type="region of interest" description="Disordered" evidence="1">
    <location>
        <begin position="64"/>
        <end position="99"/>
    </location>
</feature>
<evidence type="ECO:0000313" key="2">
    <source>
        <dbReference type="EMBL" id="GIL78530.1"/>
    </source>
</evidence>
<keyword evidence="4" id="KW-1185">Reference proteome</keyword>
<dbReference type="Proteomes" id="UP000722791">
    <property type="component" value="Unassembled WGS sequence"/>
</dbReference>
<name>A0A8J4CBK4_9CHLO</name>
<dbReference type="EMBL" id="BNCP01000013">
    <property type="protein sequence ID" value="GIL78530.1"/>
    <property type="molecule type" value="Genomic_DNA"/>
</dbReference>
<proteinExistence type="predicted"/>
<dbReference type="EMBL" id="BNCQ01000009">
    <property type="protein sequence ID" value="GIM01318.1"/>
    <property type="molecule type" value="Genomic_DNA"/>
</dbReference>
<dbReference type="AlphaFoldDB" id="A0A8J4CBK4"/>
<dbReference type="Proteomes" id="UP000747110">
    <property type="component" value="Unassembled WGS sequence"/>
</dbReference>
<evidence type="ECO:0000256" key="1">
    <source>
        <dbReference type="SAM" id="MobiDB-lite"/>
    </source>
</evidence>
<feature type="compositionally biased region" description="Polar residues" evidence="1">
    <location>
        <begin position="78"/>
        <end position="99"/>
    </location>
</feature>
<evidence type="ECO:0000313" key="3">
    <source>
        <dbReference type="EMBL" id="GIM01318.1"/>
    </source>
</evidence>
<sequence>MYVCCTRSLMHALSQMLLPNNAVGTEVVRCHVCTPQCRPRPPRPQLVPYPTALVTGDALCFDDGTGQSSRIGDIRGSPTMSPDDTMNVLQPSSNRHNGG</sequence>
<organism evidence="2 4">
    <name type="scientific">Volvox reticuliferus</name>
    <dbReference type="NCBI Taxonomy" id="1737510"/>
    <lineage>
        <taxon>Eukaryota</taxon>
        <taxon>Viridiplantae</taxon>
        <taxon>Chlorophyta</taxon>
        <taxon>core chlorophytes</taxon>
        <taxon>Chlorophyceae</taxon>
        <taxon>CS clade</taxon>
        <taxon>Chlamydomonadales</taxon>
        <taxon>Volvocaceae</taxon>
        <taxon>Volvox</taxon>
    </lineage>
</organism>
<evidence type="ECO:0000313" key="4">
    <source>
        <dbReference type="Proteomes" id="UP000747110"/>
    </source>
</evidence>
<reference evidence="2" key="1">
    <citation type="journal article" date="2021" name="Proc. Natl. Acad. Sci. U.S.A.">
        <title>Three genomes in the algal genus Volvox reveal the fate of a haploid sex-determining region after a transition to homothallism.</title>
        <authorList>
            <person name="Yamamoto K."/>
            <person name="Hamaji T."/>
            <person name="Kawai-Toyooka H."/>
            <person name="Matsuzaki R."/>
            <person name="Takahashi F."/>
            <person name="Nishimura Y."/>
            <person name="Kawachi M."/>
            <person name="Noguchi H."/>
            <person name="Minakuchi Y."/>
            <person name="Umen J.G."/>
            <person name="Toyoda A."/>
            <person name="Nozaki H."/>
        </authorList>
    </citation>
    <scope>NUCLEOTIDE SEQUENCE</scope>
    <source>
        <strain evidence="3">NIES-3785</strain>
        <strain evidence="2">NIES-3786</strain>
    </source>
</reference>
<accession>A0A8J4CBK4</accession>
<protein>
    <submittedName>
        <fullName evidence="2">Uncharacterized protein</fullName>
    </submittedName>
</protein>
<gene>
    <name evidence="2" type="ORF">Vretifemale_7948</name>
    <name evidence="3" type="ORF">Vretimale_6124</name>
</gene>
<comment type="caution">
    <text evidence="2">The sequence shown here is derived from an EMBL/GenBank/DDBJ whole genome shotgun (WGS) entry which is preliminary data.</text>
</comment>